<dbReference type="InterPro" id="IPR025662">
    <property type="entry name" value="Sigma_54_int_dom_ATP-bd_1"/>
</dbReference>
<dbReference type="InterPro" id="IPR002197">
    <property type="entry name" value="HTH_Fis"/>
</dbReference>
<dbReference type="InterPro" id="IPR025944">
    <property type="entry name" value="Sigma_54_int_dom_CS"/>
</dbReference>
<dbReference type="PROSITE" id="PS00676">
    <property type="entry name" value="SIGMA54_INTERACT_2"/>
    <property type="match status" value="1"/>
</dbReference>
<dbReference type="FunFam" id="3.40.50.300:FF:000006">
    <property type="entry name" value="DNA-binding transcriptional regulator NtrC"/>
    <property type="match status" value="1"/>
</dbReference>
<dbReference type="PRINTS" id="PR01590">
    <property type="entry name" value="HTHFIS"/>
</dbReference>
<dbReference type="Pfam" id="PF00989">
    <property type="entry name" value="PAS"/>
    <property type="match status" value="1"/>
</dbReference>
<dbReference type="Proteomes" id="UP000264541">
    <property type="component" value="Unassembled WGS sequence"/>
</dbReference>
<dbReference type="InterPro" id="IPR002078">
    <property type="entry name" value="Sigma_54_int"/>
</dbReference>
<dbReference type="InterPro" id="IPR003593">
    <property type="entry name" value="AAA+_ATPase"/>
</dbReference>
<dbReference type="InterPro" id="IPR027417">
    <property type="entry name" value="P-loop_NTPase"/>
</dbReference>
<accession>A0A372LPX6</accession>
<proteinExistence type="predicted"/>
<dbReference type="InterPro" id="IPR058031">
    <property type="entry name" value="AAA_lid_NorR"/>
</dbReference>
<dbReference type="SUPFAM" id="SSF55785">
    <property type="entry name" value="PYP-like sensor domain (PAS domain)"/>
    <property type="match status" value="1"/>
</dbReference>
<evidence type="ECO:0000313" key="9">
    <source>
        <dbReference type="Proteomes" id="UP000264541"/>
    </source>
</evidence>
<dbReference type="PROSITE" id="PS50112">
    <property type="entry name" value="PAS"/>
    <property type="match status" value="1"/>
</dbReference>
<dbReference type="InterPro" id="IPR035965">
    <property type="entry name" value="PAS-like_dom_sf"/>
</dbReference>
<evidence type="ECO:0000259" key="7">
    <source>
        <dbReference type="PROSITE" id="PS50112"/>
    </source>
</evidence>
<feature type="domain" description="Sigma-54 factor interaction" evidence="6">
    <location>
        <begin position="145"/>
        <end position="373"/>
    </location>
</feature>
<dbReference type="EMBL" id="QVTE01000017">
    <property type="protein sequence ID" value="RFU70174.1"/>
    <property type="molecule type" value="Genomic_DNA"/>
</dbReference>
<evidence type="ECO:0000256" key="5">
    <source>
        <dbReference type="ARBA" id="ARBA00023163"/>
    </source>
</evidence>
<dbReference type="RefSeq" id="WP_117326259.1">
    <property type="nucleotide sequence ID" value="NZ_QVTE01000017.1"/>
</dbReference>
<evidence type="ECO:0000256" key="3">
    <source>
        <dbReference type="ARBA" id="ARBA00023015"/>
    </source>
</evidence>
<name>A0A372LPX6_9BACI</name>
<dbReference type="SUPFAM" id="SSF52540">
    <property type="entry name" value="P-loop containing nucleoside triphosphate hydrolases"/>
    <property type="match status" value="1"/>
</dbReference>
<keyword evidence="9" id="KW-1185">Reference proteome</keyword>
<dbReference type="AlphaFoldDB" id="A0A372LPX6"/>
<keyword evidence="4" id="KW-0238">DNA-binding</keyword>
<dbReference type="PANTHER" id="PTHR32071:SF74">
    <property type="entry name" value="TRANSCRIPTIONAL ACTIVATOR ROCR"/>
    <property type="match status" value="1"/>
</dbReference>
<dbReference type="Gene3D" id="3.30.450.20">
    <property type="entry name" value="PAS domain"/>
    <property type="match status" value="1"/>
</dbReference>
<dbReference type="Pfam" id="PF25601">
    <property type="entry name" value="AAA_lid_14"/>
    <property type="match status" value="1"/>
</dbReference>
<dbReference type="GO" id="GO:0005524">
    <property type="term" value="F:ATP binding"/>
    <property type="evidence" value="ECO:0007669"/>
    <property type="project" value="UniProtKB-KW"/>
</dbReference>
<dbReference type="PROSITE" id="PS00688">
    <property type="entry name" value="SIGMA54_INTERACT_3"/>
    <property type="match status" value="1"/>
</dbReference>
<sequence>MKSDQNKTRMLQIYQRILNEIDVGIHAIDSEGNTIIYNKKMMDIEGMDMEDVLDKNILEVFSFYKKGESTLIQALQKGKATENVKQSYFNNKGQKITAINKTIPITDGPNRIGAMEIARDVTRLEKIISENILQKGNTRYTFNSIIGVSPHIQEVMEAGKRATRTNSTVLITGETGTGKELFAQSIHNGSSRSGAPFISQNCAALPVTLIEGILFGTKKGAFTGSVDRPGLFEQAQGGTLLLDEINALNPSLQAKLLRVIQEKSVRRVGGTKDLAVDVRIMATINEDPIDAIAGGRLRKDLYYRLSVVSLFIPPLRDRLEDLAALSQFFIEKYSQLFGMEVKSFDDDVLECFHSYDWPGNVRELEHLIEGSMNLIEYESRISFEHLPLHFRKKTQFKSYSMETDDMPKNNCPAIKSLVEYMAKAERDYIAKVLNQHNYNITRTAESLGMSRQNLQYRIKKWQIHRP</sequence>
<dbReference type="InterPro" id="IPR025943">
    <property type="entry name" value="Sigma_54_int_dom_ATP-bd_2"/>
</dbReference>
<dbReference type="InterPro" id="IPR000014">
    <property type="entry name" value="PAS"/>
</dbReference>
<feature type="domain" description="PAS" evidence="7">
    <location>
        <begin position="10"/>
        <end position="61"/>
    </location>
</feature>
<keyword evidence="2" id="KW-0067">ATP-binding</keyword>
<evidence type="ECO:0000256" key="4">
    <source>
        <dbReference type="ARBA" id="ARBA00023125"/>
    </source>
</evidence>
<dbReference type="NCBIfam" id="TIGR00229">
    <property type="entry name" value="sensory_box"/>
    <property type="match status" value="1"/>
</dbReference>
<organism evidence="8 9">
    <name type="scientific">Peribacillus saganii</name>
    <dbReference type="NCBI Taxonomy" id="2303992"/>
    <lineage>
        <taxon>Bacteria</taxon>
        <taxon>Bacillati</taxon>
        <taxon>Bacillota</taxon>
        <taxon>Bacilli</taxon>
        <taxon>Bacillales</taxon>
        <taxon>Bacillaceae</taxon>
        <taxon>Peribacillus</taxon>
    </lineage>
</organism>
<dbReference type="SUPFAM" id="SSF46689">
    <property type="entry name" value="Homeodomain-like"/>
    <property type="match status" value="1"/>
</dbReference>
<keyword evidence="1" id="KW-0547">Nucleotide-binding</keyword>
<dbReference type="InterPro" id="IPR009057">
    <property type="entry name" value="Homeodomain-like_sf"/>
</dbReference>
<evidence type="ECO:0000259" key="6">
    <source>
        <dbReference type="PROSITE" id="PS50045"/>
    </source>
</evidence>
<dbReference type="InterPro" id="IPR013767">
    <property type="entry name" value="PAS_fold"/>
</dbReference>
<dbReference type="Pfam" id="PF00158">
    <property type="entry name" value="Sigma54_activat"/>
    <property type="match status" value="1"/>
</dbReference>
<dbReference type="Gene3D" id="1.10.10.60">
    <property type="entry name" value="Homeodomain-like"/>
    <property type="match status" value="1"/>
</dbReference>
<dbReference type="GO" id="GO:0043565">
    <property type="term" value="F:sequence-specific DNA binding"/>
    <property type="evidence" value="ECO:0007669"/>
    <property type="project" value="InterPro"/>
</dbReference>
<dbReference type="GO" id="GO:0006355">
    <property type="term" value="P:regulation of DNA-templated transcription"/>
    <property type="evidence" value="ECO:0007669"/>
    <property type="project" value="InterPro"/>
</dbReference>
<dbReference type="PROSITE" id="PS50045">
    <property type="entry name" value="SIGMA54_INTERACT_4"/>
    <property type="match status" value="1"/>
</dbReference>
<evidence type="ECO:0000256" key="2">
    <source>
        <dbReference type="ARBA" id="ARBA00022840"/>
    </source>
</evidence>
<keyword evidence="5" id="KW-0804">Transcription</keyword>
<dbReference type="Gene3D" id="3.40.50.300">
    <property type="entry name" value="P-loop containing nucleotide triphosphate hydrolases"/>
    <property type="match status" value="1"/>
</dbReference>
<dbReference type="PROSITE" id="PS00675">
    <property type="entry name" value="SIGMA54_INTERACT_1"/>
    <property type="match status" value="1"/>
</dbReference>
<dbReference type="OrthoDB" id="9771372at2"/>
<comment type="caution">
    <text evidence="8">The sequence shown here is derived from an EMBL/GenBank/DDBJ whole genome shotgun (WGS) entry which is preliminary data.</text>
</comment>
<dbReference type="PANTHER" id="PTHR32071">
    <property type="entry name" value="TRANSCRIPTIONAL REGULATORY PROTEIN"/>
    <property type="match status" value="1"/>
</dbReference>
<keyword evidence="3" id="KW-0805">Transcription regulation</keyword>
<dbReference type="SMART" id="SM00382">
    <property type="entry name" value="AAA"/>
    <property type="match status" value="1"/>
</dbReference>
<dbReference type="CDD" id="cd00009">
    <property type="entry name" value="AAA"/>
    <property type="match status" value="1"/>
</dbReference>
<protein>
    <submittedName>
        <fullName evidence="8">PAS domain S-box protein</fullName>
    </submittedName>
</protein>
<dbReference type="Gene3D" id="1.10.8.60">
    <property type="match status" value="1"/>
</dbReference>
<evidence type="ECO:0000313" key="8">
    <source>
        <dbReference type="EMBL" id="RFU70174.1"/>
    </source>
</evidence>
<evidence type="ECO:0000256" key="1">
    <source>
        <dbReference type="ARBA" id="ARBA00022741"/>
    </source>
</evidence>
<gene>
    <name evidence="8" type="ORF">D0469_08305</name>
</gene>
<dbReference type="Pfam" id="PF02954">
    <property type="entry name" value="HTH_8"/>
    <property type="match status" value="1"/>
</dbReference>
<reference evidence="8 9" key="1">
    <citation type="submission" date="2018-08" db="EMBL/GenBank/DDBJ databases">
        <title>Bacillus chawlae sp. nov., Bacillus glennii sp. nov., and Bacillus saganii sp. nov. Isolated from the Vehicle Assembly Building at Kennedy Space Center where the Viking Spacecraft were Assembled.</title>
        <authorList>
            <person name="Seuylemezian A."/>
            <person name="Vaishampayan P."/>
        </authorList>
    </citation>
    <scope>NUCLEOTIDE SEQUENCE [LARGE SCALE GENOMIC DNA]</scope>
    <source>
        <strain evidence="8 9">V47-23a</strain>
    </source>
</reference>